<evidence type="ECO:0000256" key="1">
    <source>
        <dbReference type="ARBA" id="ARBA00023015"/>
    </source>
</evidence>
<evidence type="ECO:0000256" key="2">
    <source>
        <dbReference type="ARBA" id="ARBA00023125"/>
    </source>
</evidence>
<evidence type="ECO:0000259" key="4">
    <source>
        <dbReference type="PROSITE" id="PS01124"/>
    </source>
</evidence>
<dbReference type="InterPro" id="IPR018060">
    <property type="entry name" value="HTH_AraC"/>
</dbReference>
<dbReference type="InterPro" id="IPR009057">
    <property type="entry name" value="Homeodomain-like_sf"/>
</dbReference>
<name>A0A448SSC3_SERRU</name>
<dbReference type="InterPro" id="IPR020449">
    <property type="entry name" value="Tscrpt_reg_AraC-type_HTH"/>
</dbReference>
<keyword evidence="1" id="KW-0805">Transcription regulation</keyword>
<dbReference type="PROSITE" id="PS00041">
    <property type="entry name" value="HTH_ARAC_FAMILY_1"/>
    <property type="match status" value="1"/>
</dbReference>
<feature type="domain" description="HTH araC/xylS-type" evidence="4">
    <location>
        <begin position="190"/>
        <end position="288"/>
    </location>
</feature>
<dbReference type="AlphaFoldDB" id="A0A448SSC3"/>
<dbReference type="PRINTS" id="PR00032">
    <property type="entry name" value="HTHARAC"/>
</dbReference>
<keyword evidence="3" id="KW-0804">Transcription</keyword>
<dbReference type="InterPro" id="IPR050204">
    <property type="entry name" value="AraC_XylS_family_regulators"/>
</dbReference>
<evidence type="ECO:0000313" key="7">
    <source>
        <dbReference type="Proteomes" id="UP000281904"/>
    </source>
</evidence>
<reference evidence="6 7" key="1">
    <citation type="submission" date="2018-12" db="EMBL/GenBank/DDBJ databases">
        <authorList>
            <consortium name="Pathogen Informatics"/>
        </authorList>
    </citation>
    <scope>NUCLEOTIDE SEQUENCE [LARGE SCALE GENOMIC DNA]</scope>
    <source>
        <strain evidence="6 7">NCTC10036</strain>
    </source>
</reference>
<dbReference type="SUPFAM" id="SSF46689">
    <property type="entry name" value="Homeodomain-like"/>
    <property type="match status" value="2"/>
</dbReference>
<sequence length="292" mass="33213">MSAYKAFATLHEHKAQLHHHLRLASGVELAAWSNCDDRITQESADHHTLSLYVADGYECYQKVPGGWRNGGGPDHFCIMPRQYESTWDVRSSLSFVHLYCTDGHLRQLVEQTWDRSPAAINVEARSFGEDAQITRLYRQFLLNVDWQERANQLTISSAAGMLMSHLLQHYTQLQWRLPSVRGGLAPAVLRRVCEFIHEYLEQPLLLGELAAQAGLSEFHFARMFKHDTGLAPHQYVMRARLQRAAHLLRHGVLPVTQIALACGFSSASHFSNRFKTYYGMTPQQMRQGNAPA</sequence>
<dbReference type="Proteomes" id="UP000624159">
    <property type="component" value="Unassembled WGS sequence"/>
</dbReference>
<dbReference type="RefSeq" id="WP_126532737.1">
    <property type="nucleotide sequence ID" value="NZ_JADULK010000013.1"/>
</dbReference>
<dbReference type="Pfam" id="PF12833">
    <property type="entry name" value="HTH_18"/>
    <property type="match status" value="1"/>
</dbReference>
<dbReference type="InterPro" id="IPR018062">
    <property type="entry name" value="HTH_AraC-typ_CS"/>
</dbReference>
<dbReference type="PANTHER" id="PTHR46796">
    <property type="entry name" value="HTH-TYPE TRANSCRIPTIONAL ACTIVATOR RHAS-RELATED"/>
    <property type="match status" value="1"/>
</dbReference>
<proteinExistence type="predicted"/>
<evidence type="ECO:0000256" key="3">
    <source>
        <dbReference type="ARBA" id="ARBA00023163"/>
    </source>
</evidence>
<evidence type="ECO:0000313" key="6">
    <source>
        <dbReference type="EMBL" id="VEI70618.1"/>
    </source>
</evidence>
<protein>
    <submittedName>
        <fullName evidence="5">Helix-turn-helix transcriptional regulator</fullName>
    </submittedName>
    <submittedName>
        <fullName evidence="6">L-rhamnose operon regulatory protein rhaS</fullName>
    </submittedName>
</protein>
<dbReference type="SMART" id="SM00342">
    <property type="entry name" value="HTH_ARAC"/>
    <property type="match status" value="1"/>
</dbReference>
<dbReference type="GO" id="GO:0043565">
    <property type="term" value="F:sequence-specific DNA binding"/>
    <property type="evidence" value="ECO:0007669"/>
    <property type="project" value="InterPro"/>
</dbReference>
<dbReference type="PANTHER" id="PTHR46796:SF6">
    <property type="entry name" value="ARAC SUBFAMILY"/>
    <property type="match status" value="1"/>
</dbReference>
<dbReference type="EMBL" id="LR134493">
    <property type="protein sequence ID" value="VEI70618.1"/>
    <property type="molecule type" value="Genomic_DNA"/>
</dbReference>
<dbReference type="PROSITE" id="PS01124">
    <property type="entry name" value="HTH_ARAC_FAMILY_2"/>
    <property type="match status" value="1"/>
</dbReference>
<dbReference type="GO" id="GO:0003700">
    <property type="term" value="F:DNA-binding transcription factor activity"/>
    <property type="evidence" value="ECO:0007669"/>
    <property type="project" value="InterPro"/>
</dbReference>
<dbReference type="Gene3D" id="1.10.10.60">
    <property type="entry name" value="Homeodomain-like"/>
    <property type="match status" value="2"/>
</dbReference>
<dbReference type="EMBL" id="JADULK010000013">
    <property type="protein sequence ID" value="MBH1931979.1"/>
    <property type="molecule type" value="Genomic_DNA"/>
</dbReference>
<accession>A0A448SSC3</accession>
<dbReference type="Proteomes" id="UP000281904">
    <property type="component" value="Chromosome"/>
</dbReference>
<evidence type="ECO:0000313" key="5">
    <source>
        <dbReference type="EMBL" id="MBH1931979.1"/>
    </source>
</evidence>
<keyword evidence="2" id="KW-0238">DNA-binding</keyword>
<reference evidence="5 8" key="2">
    <citation type="submission" date="2020-11" db="EMBL/GenBank/DDBJ databases">
        <title>Enhanced detection system for hospital associated transmission using whole genome sequencing surveillance.</title>
        <authorList>
            <person name="Harrison L.H."/>
            <person name="Van Tyne D."/>
            <person name="Marsh J.W."/>
            <person name="Griffith M.P."/>
            <person name="Snyder D.J."/>
            <person name="Cooper V.S."/>
            <person name="Mustapha M."/>
        </authorList>
    </citation>
    <scope>NUCLEOTIDE SEQUENCE [LARGE SCALE GENOMIC DNA]</scope>
    <source>
        <strain evidence="5 8">SER00230</strain>
    </source>
</reference>
<evidence type="ECO:0000313" key="8">
    <source>
        <dbReference type="Proteomes" id="UP000624159"/>
    </source>
</evidence>
<keyword evidence="8" id="KW-1185">Reference proteome</keyword>
<gene>
    <name evidence="6" type="primary">rhaS_8</name>
    <name evidence="5" type="ORF">I5U13_20190</name>
    <name evidence="6" type="ORF">NCTC10036_04061</name>
</gene>
<organism evidence="6 7">
    <name type="scientific">Serratia rubidaea</name>
    <name type="common">Serratia marinorubra</name>
    <dbReference type="NCBI Taxonomy" id="61652"/>
    <lineage>
        <taxon>Bacteria</taxon>
        <taxon>Pseudomonadati</taxon>
        <taxon>Pseudomonadota</taxon>
        <taxon>Gammaproteobacteria</taxon>
        <taxon>Enterobacterales</taxon>
        <taxon>Yersiniaceae</taxon>
        <taxon>Serratia</taxon>
    </lineage>
</organism>